<dbReference type="STRING" id="1212489.Ldro_2498"/>
<evidence type="ECO:0000313" key="2">
    <source>
        <dbReference type="EMBL" id="KTC85326.1"/>
    </source>
</evidence>
<dbReference type="AlphaFoldDB" id="A0A0W0SPV2"/>
<dbReference type="InterPro" id="IPR009875">
    <property type="entry name" value="PilZ_domain"/>
</dbReference>
<protein>
    <submittedName>
        <fullName evidence="2">Type IV pilus assembly PilZ</fullName>
    </submittedName>
</protein>
<evidence type="ECO:0000259" key="1">
    <source>
        <dbReference type="Pfam" id="PF07238"/>
    </source>
</evidence>
<proteinExistence type="predicted"/>
<dbReference type="OrthoDB" id="5567005at2"/>
<evidence type="ECO:0000313" key="3">
    <source>
        <dbReference type="Proteomes" id="UP000054736"/>
    </source>
</evidence>
<accession>A0A0W0SPV2</accession>
<dbReference type="RefSeq" id="WP_058496784.1">
    <property type="nucleotide sequence ID" value="NZ_CAAAIU010000008.1"/>
</dbReference>
<reference evidence="2 3" key="1">
    <citation type="submission" date="2015-11" db="EMBL/GenBank/DDBJ databases">
        <title>Genomic analysis of 38 Legionella species identifies large and diverse effector repertoires.</title>
        <authorList>
            <person name="Burstein D."/>
            <person name="Amaro F."/>
            <person name="Zusman T."/>
            <person name="Lifshitz Z."/>
            <person name="Cohen O."/>
            <person name="Gilbert J.A."/>
            <person name="Pupko T."/>
            <person name="Shuman H.A."/>
            <person name="Segal G."/>
        </authorList>
    </citation>
    <scope>NUCLEOTIDE SEQUENCE [LARGE SCALE GENOMIC DNA]</scope>
    <source>
        <strain evidence="2 3">ATCC 700990</strain>
    </source>
</reference>
<feature type="domain" description="PilZ" evidence="1">
    <location>
        <begin position="100"/>
        <end position="175"/>
    </location>
</feature>
<dbReference type="Gene3D" id="2.40.10.220">
    <property type="entry name" value="predicted glycosyltransferase like domains"/>
    <property type="match status" value="1"/>
</dbReference>
<dbReference type="Proteomes" id="UP000054736">
    <property type="component" value="Unassembled WGS sequence"/>
</dbReference>
<dbReference type="EMBL" id="LNXY01000028">
    <property type="protein sequence ID" value="KTC85326.1"/>
    <property type="molecule type" value="Genomic_DNA"/>
</dbReference>
<organism evidence="2 3">
    <name type="scientific">Legionella drozanskii LLAP-1</name>
    <dbReference type="NCBI Taxonomy" id="1212489"/>
    <lineage>
        <taxon>Bacteria</taxon>
        <taxon>Pseudomonadati</taxon>
        <taxon>Pseudomonadota</taxon>
        <taxon>Gammaproteobacteria</taxon>
        <taxon>Legionellales</taxon>
        <taxon>Legionellaceae</taxon>
        <taxon>Legionella</taxon>
    </lineage>
</organism>
<comment type="caution">
    <text evidence="2">The sequence shown here is derived from an EMBL/GenBank/DDBJ whole genome shotgun (WGS) entry which is preliminary data.</text>
</comment>
<gene>
    <name evidence="2" type="primary">pilZ</name>
    <name evidence="2" type="ORF">Ldro_2498</name>
</gene>
<keyword evidence="3" id="KW-1185">Reference proteome</keyword>
<dbReference type="Pfam" id="PF07238">
    <property type="entry name" value="PilZ"/>
    <property type="match status" value="1"/>
</dbReference>
<name>A0A0W0SPV2_9GAMM</name>
<dbReference type="PATRIC" id="fig|1212489.4.peg.2632"/>
<dbReference type="GO" id="GO:0035438">
    <property type="term" value="F:cyclic-di-GMP binding"/>
    <property type="evidence" value="ECO:0007669"/>
    <property type="project" value="InterPro"/>
</dbReference>
<sequence>MPIHERRQHFRIEDQVYFDYKLVEAGEPYSEKLITDELLGQSGRRYLEATQYFQSIDYELAGLTQTLAMEEPALAHYLNLINAKIEYLARHLMLGDNIHLRKVNLSLGGMAFKSKERIKEKTHMKIIIYTKPKMLPIVVNATVVYSQYHNEKQYHTAVQFEELDKEQEQLLSQHIILAQQAKCRAD</sequence>